<reference evidence="2" key="1">
    <citation type="journal article" date="2002" name="Nature">
        <title>The genome sequence and structure of rice chromosome 1.</title>
        <authorList>
            <person name="Sasaki T."/>
            <person name="Matsumoto T."/>
            <person name="Yamamoto K."/>
            <person name="Sakata K."/>
            <person name="Baba T."/>
            <person name="Katayose Y."/>
            <person name="Wu J."/>
            <person name="Niimura Y."/>
            <person name="Cheng Z."/>
            <person name="Nagamura Y."/>
            <person name="Antonio B.A."/>
            <person name="Kanamori H."/>
            <person name="Hosokawa S."/>
            <person name="Masukawa M."/>
            <person name="Arikawa K."/>
            <person name="Chiden Y."/>
            <person name="Hayashi M."/>
            <person name="Okamoto M."/>
            <person name="Ando T."/>
            <person name="Aoki H."/>
            <person name="Arita K."/>
            <person name="Hamada M."/>
            <person name="Harada C."/>
            <person name="Hijishita S."/>
            <person name="Honda M."/>
            <person name="Ichikawa Y."/>
            <person name="Idonuma A."/>
            <person name="Iijima M."/>
            <person name="Ikeda M."/>
            <person name="Ikeno M."/>
            <person name="Itoh S."/>
            <person name="Itoh T."/>
            <person name="Itoh Y."/>
            <person name="Itoh Y."/>
            <person name="Iwabuchi A."/>
            <person name="Kamiya K."/>
            <person name="Karasawa W."/>
            <person name="Katagiri S."/>
            <person name="Kikuta A."/>
            <person name="Kobayashi N."/>
            <person name="Kono I."/>
            <person name="Machita K."/>
            <person name="Maehara T."/>
            <person name="Mizuno H."/>
            <person name="Mizubayashi T."/>
            <person name="Mukai Y."/>
            <person name="Nagasaki H."/>
            <person name="Nakashima M."/>
            <person name="Nakama Y."/>
            <person name="Nakamichi Y."/>
            <person name="Nakamura M."/>
            <person name="Namiki N."/>
            <person name="Negishi M."/>
            <person name="Ohta I."/>
            <person name="Ono N."/>
            <person name="Saji S."/>
            <person name="Sakai K."/>
            <person name="Shibata M."/>
            <person name="Shimokawa T."/>
            <person name="Shomura A."/>
            <person name="Song J."/>
            <person name="Takazaki Y."/>
            <person name="Terasawa K."/>
            <person name="Tsuji K."/>
            <person name="Waki K."/>
            <person name="Yamagata H."/>
            <person name="Yamane H."/>
            <person name="Yoshiki S."/>
            <person name="Yoshihara R."/>
            <person name="Yukawa K."/>
            <person name="Zhong H."/>
            <person name="Iwama H."/>
            <person name="Endo T."/>
            <person name="Ito H."/>
            <person name="Hahn J.H."/>
            <person name="Kim H.I."/>
            <person name="Eun M.Y."/>
            <person name="Yano M."/>
            <person name="Jiang J."/>
            <person name="Gojobori T."/>
        </authorList>
    </citation>
    <scope>NUCLEOTIDE SEQUENCE [LARGE SCALE GENOMIC DNA]</scope>
</reference>
<feature type="region of interest" description="Disordered" evidence="1">
    <location>
        <begin position="62"/>
        <end position="97"/>
    </location>
</feature>
<name>Q5N7H8_ORYSJ</name>
<organism evidence="2">
    <name type="scientific">Oryza sativa subsp. japonica</name>
    <name type="common">Rice</name>
    <dbReference type="NCBI Taxonomy" id="39947"/>
    <lineage>
        <taxon>Eukaryota</taxon>
        <taxon>Viridiplantae</taxon>
        <taxon>Streptophyta</taxon>
        <taxon>Embryophyta</taxon>
        <taxon>Tracheophyta</taxon>
        <taxon>Spermatophyta</taxon>
        <taxon>Magnoliopsida</taxon>
        <taxon>Liliopsida</taxon>
        <taxon>Poales</taxon>
        <taxon>Poaceae</taxon>
        <taxon>BOP clade</taxon>
        <taxon>Oryzoideae</taxon>
        <taxon>Oryzeae</taxon>
        <taxon>Oryzinae</taxon>
        <taxon>Oryza</taxon>
        <taxon>Oryza sativa</taxon>
    </lineage>
</organism>
<gene>
    <name evidence="2" type="primary">B1065E10.40</name>
</gene>
<dbReference type="Proteomes" id="UP000817658">
    <property type="component" value="Chromosome 1"/>
</dbReference>
<evidence type="ECO:0000256" key="1">
    <source>
        <dbReference type="SAM" id="MobiDB-lite"/>
    </source>
</evidence>
<dbReference type="AlphaFoldDB" id="Q5N7H8"/>
<dbReference type="EMBL" id="AP003561">
    <property type="protein sequence ID" value="BAD82578.1"/>
    <property type="molecule type" value="Genomic_DNA"/>
</dbReference>
<accession>Q5N7H8</accession>
<proteinExistence type="predicted"/>
<protein>
    <submittedName>
        <fullName evidence="2">Uncharacterized protein</fullName>
    </submittedName>
</protein>
<sequence>MTWKLTGELLEYECLKGDLSKLQLWLPGRPIYAKLRGPAQSIPVVLSAGAFTWAKVGGGLVGGGEREGRTASSRRRSLTPGVRRGKRNCSMDGPQDPTTVLSHGIRSGGAMSFFHWKPLLLDR</sequence>
<evidence type="ECO:0000313" key="2">
    <source>
        <dbReference type="EMBL" id="BAD82578.1"/>
    </source>
</evidence>
<feature type="compositionally biased region" description="Basic residues" evidence="1">
    <location>
        <begin position="72"/>
        <end position="87"/>
    </location>
</feature>